<protein>
    <submittedName>
        <fullName evidence="1">Uncharacterized protein</fullName>
    </submittedName>
</protein>
<evidence type="ECO:0000313" key="1">
    <source>
        <dbReference type="EMBL" id="TJW11160.1"/>
    </source>
</evidence>
<organism evidence="1 2">
    <name type="scientific">Parvibacter caecicola</name>
    <dbReference type="NCBI Taxonomy" id="747645"/>
    <lineage>
        <taxon>Bacteria</taxon>
        <taxon>Bacillati</taxon>
        <taxon>Actinomycetota</taxon>
        <taxon>Coriobacteriia</taxon>
        <taxon>Coriobacteriales</taxon>
        <taxon>Coriobacteriaceae</taxon>
        <taxon>Parvibacter</taxon>
    </lineage>
</organism>
<comment type="caution">
    <text evidence="1">The sequence shown here is derived from an EMBL/GenBank/DDBJ whole genome shotgun (WGS) entry which is preliminary data.</text>
</comment>
<gene>
    <name evidence="1" type="ORF">E5982_02750</name>
</gene>
<name>A0A4T9T801_9ACTN</name>
<accession>A0A4T9T801</accession>
<dbReference type="RefSeq" id="WP_136845387.1">
    <property type="nucleotide sequence ID" value="NZ_SSTM01000002.1"/>
</dbReference>
<dbReference type="OrthoDB" id="3173991at2"/>
<dbReference type="AlphaFoldDB" id="A0A4T9T801"/>
<proteinExistence type="predicted"/>
<sequence>MNSTADQQLAGAAPEAPSFTYEEVKGALEANHANTLVLLDCLRQAMEPRPFREAEEAVAGGAYMGVTMQTPHALYDILLAHGAVEAIAVPEEAPEVATGDADSEGVLPDQPVDYLLATTELGRRALEEFEPTKRFAELLAAEPKAYGPVYGQVLDLCIDGASKDVIETALQGQEALQFPKQIYPGYFISKLETIDGISWDGLWRTTEPGQRMRALLA</sequence>
<keyword evidence="2" id="KW-1185">Reference proteome</keyword>
<reference evidence="1 2" key="1">
    <citation type="submission" date="2019-04" db="EMBL/GenBank/DDBJ databases">
        <title>Microbes associate with the intestines of laboratory mice.</title>
        <authorList>
            <person name="Navarre W."/>
            <person name="Wong E."/>
            <person name="Huang K.C."/>
            <person name="Tropini C."/>
            <person name="Ng K."/>
            <person name="Yu B."/>
        </authorList>
    </citation>
    <scope>NUCLEOTIDE SEQUENCE [LARGE SCALE GENOMIC DNA]</scope>
    <source>
        <strain evidence="1 2">NM48_B13</strain>
    </source>
</reference>
<dbReference type="Proteomes" id="UP000309454">
    <property type="component" value="Unassembled WGS sequence"/>
</dbReference>
<dbReference type="EMBL" id="SSTM01000002">
    <property type="protein sequence ID" value="TJW11160.1"/>
    <property type="molecule type" value="Genomic_DNA"/>
</dbReference>
<evidence type="ECO:0000313" key="2">
    <source>
        <dbReference type="Proteomes" id="UP000309454"/>
    </source>
</evidence>